<dbReference type="Proteomes" id="UP000664417">
    <property type="component" value="Unassembled WGS sequence"/>
</dbReference>
<dbReference type="SUPFAM" id="SSF69864">
    <property type="entry name" value="Argininosuccinate synthetase, C-terminal domain"/>
    <property type="match status" value="1"/>
</dbReference>
<keyword evidence="7" id="KW-0067">ATP-binding</keyword>
<proteinExistence type="predicted"/>
<dbReference type="Pfam" id="PF00764">
    <property type="entry name" value="Arginosuc_synth"/>
    <property type="match status" value="1"/>
</dbReference>
<keyword evidence="3" id="KW-0055">Arginine biosynthesis</keyword>
<comment type="caution">
    <text evidence="10">The sequence shown here is derived from an EMBL/GenBank/DDBJ whole genome shotgun (WGS) entry which is preliminary data.</text>
</comment>
<feature type="domain" description="Arginosuccinate synthase C-terminal" evidence="9">
    <location>
        <begin position="172"/>
        <end position="381"/>
    </location>
</feature>
<evidence type="ECO:0000259" key="9">
    <source>
        <dbReference type="Pfam" id="PF20979"/>
    </source>
</evidence>
<dbReference type="NCBIfam" id="TIGR00032">
    <property type="entry name" value="argG"/>
    <property type="match status" value="1"/>
</dbReference>
<evidence type="ECO:0000313" key="10">
    <source>
        <dbReference type="EMBL" id="MBO1323316.1"/>
    </source>
</evidence>
<evidence type="ECO:0000256" key="4">
    <source>
        <dbReference type="ARBA" id="ARBA00022598"/>
    </source>
</evidence>
<dbReference type="InterPro" id="IPR014729">
    <property type="entry name" value="Rossmann-like_a/b/a_fold"/>
</dbReference>
<feature type="domain" description="Arginosuccinate synthase-like N-terminal" evidence="8">
    <location>
        <begin position="2"/>
        <end position="160"/>
    </location>
</feature>
<dbReference type="GO" id="GO:0000053">
    <property type="term" value="P:argininosuccinate metabolic process"/>
    <property type="evidence" value="ECO:0007669"/>
    <property type="project" value="TreeGrafter"/>
</dbReference>
<dbReference type="Gene3D" id="3.40.50.620">
    <property type="entry name" value="HUPs"/>
    <property type="match status" value="1"/>
</dbReference>
<dbReference type="SUPFAM" id="SSF52402">
    <property type="entry name" value="Adenine nucleotide alpha hydrolases-like"/>
    <property type="match status" value="1"/>
</dbReference>
<dbReference type="Pfam" id="PF20979">
    <property type="entry name" value="Arginosuc_syn_C"/>
    <property type="match status" value="1"/>
</dbReference>
<dbReference type="InterPro" id="IPR001518">
    <property type="entry name" value="Arginosuc_synth"/>
</dbReference>
<evidence type="ECO:0000259" key="8">
    <source>
        <dbReference type="Pfam" id="PF00764"/>
    </source>
</evidence>
<dbReference type="InterPro" id="IPR018223">
    <property type="entry name" value="Arginosuc_synth_CS"/>
</dbReference>
<dbReference type="NCBIfam" id="NF001770">
    <property type="entry name" value="PRK00509.1"/>
    <property type="match status" value="1"/>
</dbReference>
<dbReference type="EC" id="6.3.4.5" evidence="2"/>
<dbReference type="PANTHER" id="PTHR11587:SF2">
    <property type="entry name" value="ARGININOSUCCINATE SYNTHASE"/>
    <property type="match status" value="1"/>
</dbReference>
<dbReference type="CDD" id="cd01999">
    <property type="entry name" value="ASS"/>
    <property type="match status" value="1"/>
</dbReference>
<evidence type="ECO:0000256" key="6">
    <source>
        <dbReference type="ARBA" id="ARBA00022741"/>
    </source>
</evidence>
<name>A0A8J7U958_9BACT</name>
<evidence type="ECO:0000256" key="5">
    <source>
        <dbReference type="ARBA" id="ARBA00022605"/>
    </source>
</evidence>
<evidence type="ECO:0000256" key="2">
    <source>
        <dbReference type="ARBA" id="ARBA00012286"/>
    </source>
</evidence>
<gene>
    <name evidence="10" type="ORF">J3U88_32925</name>
</gene>
<dbReference type="GO" id="GO:0006526">
    <property type="term" value="P:L-arginine biosynthetic process"/>
    <property type="evidence" value="ECO:0007669"/>
    <property type="project" value="UniProtKB-UniPathway"/>
</dbReference>
<organism evidence="10 11">
    <name type="scientific">Acanthopleuribacter pedis</name>
    <dbReference type="NCBI Taxonomy" id="442870"/>
    <lineage>
        <taxon>Bacteria</taxon>
        <taxon>Pseudomonadati</taxon>
        <taxon>Acidobacteriota</taxon>
        <taxon>Holophagae</taxon>
        <taxon>Acanthopleuribacterales</taxon>
        <taxon>Acanthopleuribacteraceae</taxon>
        <taxon>Acanthopleuribacter</taxon>
    </lineage>
</organism>
<dbReference type="AlphaFoldDB" id="A0A8J7U958"/>
<dbReference type="RefSeq" id="WP_207863462.1">
    <property type="nucleotide sequence ID" value="NZ_JAFREP010000057.1"/>
</dbReference>
<evidence type="ECO:0000256" key="7">
    <source>
        <dbReference type="ARBA" id="ARBA00022840"/>
    </source>
</evidence>
<protein>
    <recommendedName>
        <fullName evidence="2">argininosuccinate synthase</fullName>
        <ecNumber evidence="2">6.3.4.5</ecNumber>
    </recommendedName>
</protein>
<dbReference type="GO" id="GO:0005737">
    <property type="term" value="C:cytoplasm"/>
    <property type="evidence" value="ECO:0007669"/>
    <property type="project" value="TreeGrafter"/>
</dbReference>
<accession>A0A8J7U958</accession>
<dbReference type="Gene3D" id="3.90.1260.10">
    <property type="entry name" value="Argininosuccinate synthetase, chain A, domain 2"/>
    <property type="match status" value="1"/>
</dbReference>
<dbReference type="InterPro" id="IPR048267">
    <property type="entry name" value="Arginosuc_syn_N"/>
</dbReference>
<dbReference type="PANTHER" id="PTHR11587">
    <property type="entry name" value="ARGININOSUCCINATE SYNTHASE"/>
    <property type="match status" value="1"/>
</dbReference>
<comment type="pathway">
    <text evidence="1">Amino-acid biosynthesis; L-arginine biosynthesis; L-arginine from L-ornithine and carbamoyl phosphate: step 2/3.</text>
</comment>
<evidence type="ECO:0000256" key="3">
    <source>
        <dbReference type="ARBA" id="ARBA00022571"/>
    </source>
</evidence>
<keyword evidence="5" id="KW-0028">Amino-acid biosynthesis</keyword>
<dbReference type="UniPathway" id="UPA00068">
    <property type="reaction ID" value="UER00113"/>
</dbReference>
<dbReference type="GO" id="GO:0000050">
    <property type="term" value="P:urea cycle"/>
    <property type="evidence" value="ECO:0007669"/>
    <property type="project" value="TreeGrafter"/>
</dbReference>
<evidence type="ECO:0000256" key="1">
    <source>
        <dbReference type="ARBA" id="ARBA00004967"/>
    </source>
</evidence>
<dbReference type="EMBL" id="JAFREP010000057">
    <property type="protein sequence ID" value="MBO1323316.1"/>
    <property type="molecule type" value="Genomic_DNA"/>
</dbReference>
<keyword evidence="4 10" id="KW-0436">Ligase</keyword>
<dbReference type="GO" id="GO:0005524">
    <property type="term" value="F:ATP binding"/>
    <property type="evidence" value="ECO:0007669"/>
    <property type="project" value="UniProtKB-KW"/>
</dbReference>
<dbReference type="InterPro" id="IPR024074">
    <property type="entry name" value="AS_cat/multimer_dom_body"/>
</dbReference>
<sequence>MKVVLAYSGGLDTSAAIGWLKQVRGATRVIAVLVNVGQEDDFPMLEERAYRLGADQVHIVDQRAAMAEQGIAPMLKLGAVYEQDYLLGTAVARPFIADALVQAALESGAGAICHGATGKGNDYLRFEQRVKILAPGLQIISPWREWACNGREEAQAMVAASGVSIPAKSFDYSVDANLWHTSYEGGTLEDLGQAPAPFFTEKMSQTGEVTVSLKWEKGTPVALNGKHLPLAELITQLNHLLEPTGLGWLDLLETRTNGLKSRGIYHTPAGTLLYKARTALNQCWFAKPTLDYLAKMGTDYGRMLYQGLWQHPIQKAMQAAADSLYAETAGTIALKVTGATVHILSREASPNLFADQLGGFGHMDQWNAAYSEALVFFQHLQNYSVPAEFGIQQPVA</sequence>
<dbReference type="FunFam" id="3.40.50.620:FF:000019">
    <property type="entry name" value="Argininosuccinate synthase"/>
    <property type="match status" value="1"/>
</dbReference>
<dbReference type="InterPro" id="IPR048268">
    <property type="entry name" value="Arginosuc_syn_C"/>
</dbReference>
<dbReference type="PROSITE" id="PS00564">
    <property type="entry name" value="ARGININOSUCCIN_SYN_1"/>
    <property type="match status" value="1"/>
</dbReference>
<reference evidence="10" key="1">
    <citation type="submission" date="2021-03" db="EMBL/GenBank/DDBJ databases">
        <authorList>
            <person name="Wang G."/>
        </authorList>
    </citation>
    <scope>NUCLEOTIDE SEQUENCE</scope>
    <source>
        <strain evidence="10">KCTC 12899</strain>
    </source>
</reference>
<keyword evidence="6" id="KW-0547">Nucleotide-binding</keyword>
<dbReference type="GO" id="GO:0004055">
    <property type="term" value="F:argininosuccinate synthase activity"/>
    <property type="evidence" value="ECO:0007669"/>
    <property type="project" value="UniProtKB-EC"/>
</dbReference>
<dbReference type="InterPro" id="IPR023434">
    <property type="entry name" value="Arginosuc_synth_type_1_subfam"/>
</dbReference>
<evidence type="ECO:0000313" key="11">
    <source>
        <dbReference type="Proteomes" id="UP000664417"/>
    </source>
</evidence>
<dbReference type="PROSITE" id="PS00565">
    <property type="entry name" value="ARGININOSUCCIN_SYN_2"/>
    <property type="match status" value="1"/>
</dbReference>
<keyword evidence="11" id="KW-1185">Reference proteome</keyword>